<dbReference type="InterPro" id="IPR011009">
    <property type="entry name" value="Kinase-like_dom_sf"/>
</dbReference>
<dbReference type="GO" id="GO:0009086">
    <property type="term" value="P:methionine biosynthetic process"/>
    <property type="evidence" value="ECO:0007669"/>
    <property type="project" value="InterPro"/>
</dbReference>
<name>A0A168M0T9_9CLOT</name>
<dbReference type="GO" id="GO:0046522">
    <property type="term" value="F:S-methyl-5-thioribose kinase activity"/>
    <property type="evidence" value="ECO:0007669"/>
    <property type="project" value="UniProtKB-EC"/>
</dbReference>
<dbReference type="SUPFAM" id="SSF56112">
    <property type="entry name" value="Protein kinase-like (PK-like)"/>
    <property type="match status" value="1"/>
</dbReference>
<dbReference type="AlphaFoldDB" id="A0A168M0T9"/>
<dbReference type="EMBL" id="LITT01000046">
    <property type="protein sequence ID" value="OAA83957.1"/>
    <property type="molecule type" value="Genomic_DNA"/>
</dbReference>
<proteinExistence type="inferred from homology"/>
<dbReference type="PATRIC" id="fig|1538.10.peg.3108"/>
<evidence type="ECO:0000256" key="2">
    <source>
        <dbReference type="ARBA" id="ARBA00011738"/>
    </source>
</evidence>
<evidence type="ECO:0000313" key="9">
    <source>
        <dbReference type="EMBL" id="OAA83957.1"/>
    </source>
</evidence>
<dbReference type="PANTHER" id="PTHR34273">
    <property type="entry name" value="METHYLTHIORIBOSE KINASE"/>
    <property type="match status" value="1"/>
</dbReference>
<evidence type="ECO:0000256" key="5">
    <source>
        <dbReference type="ARBA" id="ARBA00022741"/>
    </source>
</evidence>
<evidence type="ECO:0000256" key="3">
    <source>
        <dbReference type="ARBA" id="ARBA00012128"/>
    </source>
</evidence>
<dbReference type="InterPro" id="IPR009212">
    <property type="entry name" value="Methylthioribose_kinase"/>
</dbReference>
<gene>
    <name evidence="9" type="primary">mtnK</name>
    <name evidence="9" type="ORF">WY13_03086</name>
</gene>
<comment type="subunit">
    <text evidence="2">Homodimer.</text>
</comment>
<feature type="domain" description="Aminoglycoside phosphotransferase" evidence="8">
    <location>
        <begin position="224"/>
        <end position="278"/>
    </location>
</feature>
<dbReference type="NCBIfam" id="TIGR01767">
    <property type="entry name" value="MTRK"/>
    <property type="match status" value="1"/>
</dbReference>
<comment type="caution">
    <text evidence="9">The sequence shown here is derived from an EMBL/GenBank/DDBJ whole genome shotgun (WGS) entry which is preliminary data.</text>
</comment>
<evidence type="ECO:0000256" key="1">
    <source>
        <dbReference type="ARBA" id="ARBA00010165"/>
    </source>
</evidence>
<dbReference type="InterPro" id="IPR002575">
    <property type="entry name" value="Aminoglycoside_PTrfase"/>
</dbReference>
<evidence type="ECO:0000313" key="10">
    <source>
        <dbReference type="Proteomes" id="UP000077407"/>
    </source>
</evidence>
<dbReference type="RefSeq" id="WP_063556411.1">
    <property type="nucleotide sequence ID" value="NZ_LITT01000046.1"/>
</dbReference>
<dbReference type="EC" id="2.7.1.100" evidence="3"/>
<keyword evidence="7" id="KW-0067">ATP-binding</keyword>
<dbReference type="Gene3D" id="3.90.1200.10">
    <property type="match status" value="1"/>
</dbReference>
<dbReference type="Proteomes" id="UP000077407">
    <property type="component" value="Unassembled WGS sequence"/>
</dbReference>
<organism evidence="9 10">
    <name type="scientific">Clostridium ljungdahlii</name>
    <dbReference type="NCBI Taxonomy" id="1538"/>
    <lineage>
        <taxon>Bacteria</taxon>
        <taxon>Bacillati</taxon>
        <taxon>Bacillota</taxon>
        <taxon>Clostridia</taxon>
        <taxon>Eubacteriales</taxon>
        <taxon>Clostridiaceae</taxon>
        <taxon>Clostridium</taxon>
    </lineage>
</organism>
<evidence type="ECO:0000256" key="4">
    <source>
        <dbReference type="ARBA" id="ARBA00022679"/>
    </source>
</evidence>
<protein>
    <recommendedName>
        <fullName evidence="3">S-methyl-5-thioribose kinase</fullName>
        <ecNumber evidence="3">2.7.1.100</ecNumber>
    </recommendedName>
</protein>
<dbReference type="PANTHER" id="PTHR34273:SF2">
    <property type="entry name" value="METHYLTHIORIBOSE KINASE"/>
    <property type="match status" value="1"/>
</dbReference>
<comment type="similarity">
    <text evidence="1">Belongs to the methylthioribose kinase family.</text>
</comment>
<keyword evidence="5" id="KW-0547">Nucleotide-binding</keyword>
<keyword evidence="4 9" id="KW-0808">Transferase</keyword>
<reference evidence="9 10" key="1">
    <citation type="journal article" date="2015" name="Biotechnol. Bioeng.">
        <title>Genome sequence and phenotypic characterization of Caulobacter segnis.</title>
        <authorList>
            <person name="Patel S."/>
            <person name="Fletcher B."/>
            <person name="Scott D.C."/>
            <person name="Ely B."/>
        </authorList>
    </citation>
    <scope>NUCLEOTIDE SEQUENCE [LARGE SCALE GENOMIC DNA]</scope>
    <source>
        <strain evidence="9 10">ERI-2</strain>
    </source>
</reference>
<dbReference type="OrthoDB" id="9777791at2"/>
<evidence type="ECO:0000256" key="7">
    <source>
        <dbReference type="ARBA" id="ARBA00022840"/>
    </source>
</evidence>
<dbReference type="PIRSF" id="PIRSF031134">
    <property type="entry name" value="MTRK"/>
    <property type="match status" value="1"/>
</dbReference>
<evidence type="ECO:0000259" key="8">
    <source>
        <dbReference type="Pfam" id="PF01636"/>
    </source>
</evidence>
<accession>A0A168M0T9</accession>
<dbReference type="GO" id="GO:0005524">
    <property type="term" value="F:ATP binding"/>
    <property type="evidence" value="ECO:0007669"/>
    <property type="project" value="UniProtKB-KW"/>
</dbReference>
<keyword evidence="6 9" id="KW-0418">Kinase</keyword>
<sequence length="407" mass="46603">MGKFTDEYFTMTEKDVLQYAKLQLDFFDGNAELTSKEIGDGNLNYVFKIQDKKSNKSIIIKQAGPVARISDEFKVSPDRNRIESEILELQYKLSGGLVPKIYKYDSVMNCFAMEDLSDYEIMCTALNKHEKFPRFAEHITTFLVNTLLLTSDAAINHKKKKELVKDFINPELCEITEDLVYTEPFYDCPRNDLLPETKKFAASNLWNDKKLLLETAKLKFEFMTNAQSLIHGDLHTGSIFVKPDSTKVFDSEFSFYGPAGYDIGNVIANLIFAYENAEATILAEKEKEDYKGWLEVTIIDIIDLFSKKFKVLWKENVSEKVANYEGFLEYYLGNILKDTSAVVGLELARRIIGLAHVSDIVSIKDIEKRTRAEKICLLSSKKFILDRENVKSGADFIQVIKDAENKF</sequence>
<dbReference type="Pfam" id="PF01636">
    <property type="entry name" value="APH"/>
    <property type="match status" value="1"/>
</dbReference>
<evidence type="ECO:0000256" key="6">
    <source>
        <dbReference type="ARBA" id="ARBA00022777"/>
    </source>
</evidence>
<dbReference type="Gene3D" id="3.30.200.20">
    <property type="entry name" value="Phosphorylase Kinase, domain 1"/>
    <property type="match status" value="1"/>
</dbReference>